<dbReference type="PANTHER" id="PTHR44591:SF3">
    <property type="entry name" value="RESPONSE REGULATORY DOMAIN-CONTAINING PROTEIN"/>
    <property type="match status" value="1"/>
</dbReference>
<name>A0A972FA96_9RHOO</name>
<keyword evidence="5" id="KW-1185">Reference proteome</keyword>
<dbReference type="PROSITE" id="PS50110">
    <property type="entry name" value="RESPONSE_REGULATORY"/>
    <property type="match status" value="1"/>
</dbReference>
<dbReference type="Pfam" id="PF00072">
    <property type="entry name" value="Response_reg"/>
    <property type="match status" value="1"/>
</dbReference>
<dbReference type="GO" id="GO:0000160">
    <property type="term" value="P:phosphorelay signal transduction system"/>
    <property type="evidence" value="ECO:0007669"/>
    <property type="project" value="InterPro"/>
</dbReference>
<dbReference type="SUPFAM" id="SSF52172">
    <property type="entry name" value="CheY-like"/>
    <property type="match status" value="1"/>
</dbReference>
<evidence type="ECO:0000256" key="1">
    <source>
        <dbReference type="ARBA" id="ARBA00022553"/>
    </source>
</evidence>
<dbReference type="RefSeq" id="WP_168986298.1">
    <property type="nucleotide sequence ID" value="NZ_CAWPHM010000222.1"/>
</dbReference>
<keyword evidence="1 2" id="KW-0597">Phosphoprotein</keyword>
<evidence type="ECO:0000256" key="2">
    <source>
        <dbReference type="PROSITE-ProRule" id="PRU00169"/>
    </source>
</evidence>
<accession>A0A972FA96</accession>
<dbReference type="Proteomes" id="UP000599523">
    <property type="component" value="Unassembled WGS sequence"/>
</dbReference>
<dbReference type="AlphaFoldDB" id="A0A972FA96"/>
<dbReference type="InterPro" id="IPR050595">
    <property type="entry name" value="Bact_response_regulator"/>
</dbReference>
<comment type="caution">
    <text evidence="4">The sequence shown here is derived from an EMBL/GenBank/DDBJ whole genome shotgun (WGS) entry which is preliminary data.</text>
</comment>
<sequence length="391" mass="43323">MKISELRILVASESDADAQQIGAMLAHEFDNVATSAKEERFADDFDTAMPDVVVLAFHELEAAERCHLGLYRHSKIAHAQPHRSIVLCSKDNVRRAFELCRKGYFDDYVLFWPMVFDSTRLAMSIIIAGRSLLTGQSDAVSRRVFASADVAGTLETALDEQLEAGRSHLSRLDSQFSAVERELSAFDTHFELDLDPPESDTASDVLPAPTEAQGGTLARATDGVRYAVEQSRKEVVPLTTWINNVKRDLTPQLEAVRTIRSLAAERLAVVLVVDDDEFQRKLLTRLLETLRCQVHVAQNGADTFATLGRHRPDLILMDIELPDTDGITLTRRIKAIPALAQTPIVMITGHSEPQTIAASIKAGASDFVVKPFDRTVLMKKLARFVFIGEDV</sequence>
<feature type="domain" description="Response regulatory" evidence="3">
    <location>
        <begin position="269"/>
        <end position="385"/>
    </location>
</feature>
<dbReference type="EMBL" id="WTVM01000002">
    <property type="protein sequence ID" value="NMG01503.1"/>
    <property type="molecule type" value="Genomic_DNA"/>
</dbReference>
<gene>
    <name evidence="4" type="ORF">GPA21_00755</name>
</gene>
<dbReference type="InterPro" id="IPR011006">
    <property type="entry name" value="CheY-like_superfamily"/>
</dbReference>
<evidence type="ECO:0000259" key="3">
    <source>
        <dbReference type="PROSITE" id="PS50110"/>
    </source>
</evidence>
<dbReference type="Gene3D" id="3.40.50.2300">
    <property type="match status" value="1"/>
</dbReference>
<dbReference type="PANTHER" id="PTHR44591">
    <property type="entry name" value="STRESS RESPONSE REGULATOR PROTEIN 1"/>
    <property type="match status" value="1"/>
</dbReference>
<proteinExistence type="predicted"/>
<reference evidence="4" key="1">
    <citation type="submission" date="2019-12" db="EMBL/GenBank/DDBJ databases">
        <title>Comparative genomics gives insights into the taxonomy of the Azoarcus-Aromatoleum group and reveals separate origins of nif in the plant-associated Azoarcus and non-plant-associated Aromatoleum sub-groups.</title>
        <authorList>
            <person name="Lafos M."/>
            <person name="Maluk M."/>
            <person name="Batista M."/>
            <person name="Junghare M."/>
            <person name="Carmona M."/>
            <person name="Faoro H."/>
            <person name="Cruz L.M."/>
            <person name="Battistoni F."/>
            <person name="De Souza E."/>
            <person name="Pedrosa F."/>
            <person name="Chen W.-M."/>
            <person name="Poole P.S."/>
            <person name="Dixon R.A."/>
            <person name="James E.K."/>
        </authorList>
    </citation>
    <scope>NUCLEOTIDE SEQUENCE</scope>
    <source>
        <strain evidence="4">NSC3</strain>
    </source>
</reference>
<evidence type="ECO:0000313" key="5">
    <source>
        <dbReference type="Proteomes" id="UP000599523"/>
    </source>
</evidence>
<dbReference type="InterPro" id="IPR001789">
    <property type="entry name" value="Sig_transdc_resp-reg_receiver"/>
</dbReference>
<evidence type="ECO:0000313" key="4">
    <source>
        <dbReference type="EMBL" id="NMG01503.1"/>
    </source>
</evidence>
<dbReference type="SMART" id="SM00448">
    <property type="entry name" value="REC"/>
    <property type="match status" value="1"/>
</dbReference>
<protein>
    <submittedName>
        <fullName evidence="4">Response regulator</fullName>
    </submittedName>
</protein>
<feature type="modified residue" description="4-aspartylphosphate" evidence="2">
    <location>
        <position position="318"/>
    </location>
</feature>
<dbReference type="CDD" id="cd17546">
    <property type="entry name" value="REC_hyHK_CKI1_RcsC-like"/>
    <property type="match status" value="1"/>
</dbReference>
<organism evidence="4 5">
    <name type="scientific">Azoarcus taiwanensis</name>
    <dbReference type="NCBI Taxonomy" id="666964"/>
    <lineage>
        <taxon>Bacteria</taxon>
        <taxon>Pseudomonadati</taxon>
        <taxon>Pseudomonadota</taxon>
        <taxon>Betaproteobacteria</taxon>
        <taxon>Rhodocyclales</taxon>
        <taxon>Zoogloeaceae</taxon>
        <taxon>Azoarcus</taxon>
    </lineage>
</organism>